<reference evidence="1" key="1">
    <citation type="submission" date="2021-03" db="EMBL/GenBank/DDBJ databases">
        <authorList>
            <person name="Tran Van P."/>
        </authorList>
    </citation>
    <scope>NUCLEOTIDE SEQUENCE</scope>
</reference>
<evidence type="ECO:0000313" key="1">
    <source>
        <dbReference type="EMBL" id="CAG2055718.1"/>
    </source>
</evidence>
<dbReference type="Proteomes" id="UP001153148">
    <property type="component" value="Unassembled WGS sequence"/>
</dbReference>
<organism evidence="1 2">
    <name type="scientific">Timema podura</name>
    <name type="common">Walking stick</name>
    <dbReference type="NCBI Taxonomy" id="61482"/>
    <lineage>
        <taxon>Eukaryota</taxon>
        <taxon>Metazoa</taxon>
        <taxon>Ecdysozoa</taxon>
        <taxon>Arthropoda</taxon>
        <taxon>Hexapoda</taxon>
        <taxon>Insecta</taxon>
        <taxon>Pterygota</taxon>
        <taxon>Neoptera</taxon>
        <taxon>Polyneoptera</taxon>
        <taxon>Phasmatodea</taxon>
        <taxon>Timematodea</taxon>
        <taxon>Timematoidea</taxon>
        <taxon>Timematidae</taxon>
        <taxon>Timema</taxon>
    </lineage>
</organism>
<sequence>MLSCCLHSTVKISRLFQSAVMKKRFVRPMSCYIVHQSLDADRARKHGMEEFISADPLLRLTTNSGVLPPYEDWFSSYTFGWLVPPESSGTRECGGSPEWHGFNSFDMRPTGLLELDGVQDLRGRLLSYSSMRGEATSTVGEEEAEINGWFSPGQVFVLDEYCARYGVRVRLDMLSKCCTSSRSMPIWVLMKDIVTPVPPEEVRGMIKKCLETAALITQYINISGFGGIIISHVAFNAILDFL</sequence>
<dbReference type="PANTHER" id="PTHR12166:SF8">
    <property type="entry name" value="CALCIUM-DEPENDENT SECRETION ACTIVATOR"/>
    <property type="match status" value="1"/>
</dbReference>
<proteinExistence type="predicted"/>
<name>A0ABN7NMC5_TIMPD</name>
<keyword evidence="2" id="KW-1185">Reference proteome</keyword>
<accession>A0ABN7NMC5</accession>
<feature type="non-terminal residue" evidence="1">
    <location>
        <position position="242"/>
    </location>
</feature>
<comment type="caution">
    <text evidence="1">The sequence shown here is derived from an EMBL/GenBank/DDBJ whole genome shotgun (WGS) entry which is preliminary data.</text>
</comment>
<evidence type="ECO:0000313" key="2">
    <source>
        <dbReference type="Proteomes" id="UP001153148"/>
    </source>
</evidence>
<gene>
    <name evidence="1" type="ORF">TPAB3V08_LOCUS2718</name>
</gene>
<protein>
    <submittedName>
        <fullName evidence="1">Uncharacterized protein</fullName>
    </submittedName>
</protein>
<dbReference type="InterPro" id="IPR033227">
    <property type="entry name" value="CAPS"/>
</dbReference>
<dbReference type="EMBL" id="CAJPIN010002826">
    <property type="protein sequence ID" value="CAG2055718.1"/>
    <property type="molecule type" value="Genomic_DNA"/>
</dbReference>
<dbReference type="PANTHER" id="PTHR12166">
    <property type="entry name" value="CALCIUM-DEPENDENT SECRETION ACTIVATOR"/>
    <property type="match status" value="1"/>
</dbReference>